<dbReference type="InterPro" id="IPR027417">
    <property type="entry name" value="P-loop_NTPase"/>
</dbReference>
<comment type="caution">
    <text evidence="3">The sequence shown here is derived from an EMBL/GenBank/DDBJ whole genome shotgun (WGS) entry which is preliminary data.</text>
</comment>
<name>A0A2W4BLA0_9ENTE</name>
<organism evidence="3 4">
    <name type="scientific">Enterococcus plantarum</name>
    <dbReference type="NCBI Taxonomy" id="1077675"/>
    <lineage>
        <taxon>Bacteria</taxon>
        <taxon>Bacillati</taxon>
        <taxon>Bacillota</taxon>
        <taxon>Bacilli</taxon>
        <taxon>Lactobacillales</taxon>
        <taxon>Enterococcaceae</taxon>
        <taxon>Enterococcus</taxon>
    </lineage>
</organism>
<reference evidence="3 4" key="1">
    <citation type="submission" date="2017-11" db="EMBL/GenBank/DDBJ databases">
        <title>Draft genome sequence of Enterococcus plantarum TRW2 strain isolated from lettuce.</title>
        <authorList>
            <person name="Kim E.B."/>
            <person name="Marco M.L."/>
            <person name="Williams T.R."/>
            <person name="You I.H."/>
        </authorList>
    </citation>
    <scope>NUCLEOTIDE SEQUENCE [LARGE SCALE GENOMIC DNA]</scope>
    <source>
        <strain evidence="3 4">TRW2</strain>
    </source>
</reference>
<keyword evidence="3" id="KW-0547">Nucleotide-binding</keyword>
<dbReference type="Gene3D" id="3.40.50.300">
    <property type="entry name" value="P-loop containing nucleotide triphosphate hydrolases"/>
    <property type="match status" value="1"/>
</dbReference>
<keyword evidence="4" id="KW-1185">Reference proteome</keyword>
<feature type="domain" description="Helicase C-terminal" evidence="2">
    <location>
        <begin position="273"/>
        <end position="414"/>
    </location>
</feature>
<evidence type="ECO:0000313" key="4">
    <source>
        <dbReference type="Proteomes" id="UP000249828"/>
    </source>
</evidence>
<dbReference type="GO" id="GO:0005524">
    <property type="term" value="F:ATP binding"/>
    <property type="evidence" value="ECO:0007669"/>
    <property type="project" value="InterPro"/>
</dbReference>
<sequence>MNLFPHQDNLLNTTYEFSRVAYYIDMGLGKTFIGSEKMWELNTPYNLVVCQKSKIDDWKEHFEEFYPEYNVIIFDKQSLEIIPQESVLIINYDKVWRRPELEHLRDFTMMLDESSLIKNEKSNRSKFILNNLKPDNVILLSGTPVSGKYEEIISQINLLGWKMSKDLFMKQYVKREWDELDGGWKIIGYKNIDRLKRKLRQYGAVFMKTEEVFDLPTQNHINVPVKSTKQYNEFSTHHMCEYDGEMFIGDTPSKAKLYQRQFAGYMNNNKLMRLKELIESTNDRLIIFYNFKKECEVIKKLCDELERPLSTVNGDIKDLEAYENKSNSITLIQYQAGAMGLNLQKSNKIIYFTLTDKSELFEQSKKRTHRIGQEQPCFYYYLLTQGSVEWRMLDVLKMRKDYTDELFEQEEMKS</sequence>
<dbReference type="SUPFAM" id="SSF52540">
    <property type="entry name" value="P-loop containing nucleoside triphosphate hydrolases"/>
    <property type="match status" value="2"/>
</dbReference>
<dbReference type="PANTHER" id="PTHR45629:SF7">
    <property type="entry name" value="DNA EXCISION REPAIR PROTEIN ERCC-6-RELATED"/>
    <property type="match status" value="1"/>
</dbReference>
<dbReference type="EMBL" id="PIEU01000057">
    <property type="protein sequence ID" value="PZL74112.1"/>
    <property type="molecule type" value="Genomic_DNA"/>
</dbReference>
<dbReference type="InterPro" id="IPR000330">
    <property type="entry name" value="SNF2_N"/>
</dbReference>
<keyword evidence="3" id="KW-0378">Hydrolase</keyword>
<dbReference type="InterPro" id="IPR014001">
    <property type="entry name" value="Helicase_ATP-bd"/>
</dbReference>
<dbReference type="GO" id="GO:0004386">
    <property type="term" value="F:helicase activity"/>
    <property type="evidence" value="ECO:0007669"/>
    <property type="project" value="UniProtKB-KW"/>
</dbReference>
<evidence type="ECO:0000259" key="1">
    <source>
        <dbReference type="PROSITE" id="PS51192"/>
    </source>
</evidence>
<evidence type="ECO:0000259" key="2">
    <source>
        <dbReference type="PROSITE" id="PS51194"/>
    </source>
</evidence>
<gene>
    <name evidence="3" type="ORF">CI088_07755</name>
</gene>
<dbReference type="PANTHER" id="PTHR45629">
    <property type="entry name" value="SNF2/RAD54 FAMILY MEMBER"/>
    <property type="match status" value="1"/>
</dbReference>
<feature type="domain" description="Helicase ATP-binding" evidence="1">
    <location>
        <begin position="11"/>
        <end position="162"/>
    </location>
</feature>
<proteinExistence type="predicted"/>
<dbReference type="Gene3D" id="3.40.50.10810">
    <property type="entry name" value="Tandem AAA-ATPase domain"/>
    <property type="match status" value="1"/>
</dbReference>
<dbReference type="Pfam" id="PF00176">
    <property type="entry name" value="SNF2-rel_dom"/>
    <property type="match status" value="1"/>
</dbReference>
<dbReference type="Pfam" id="PF00271">
    <property type="entry name" value="Helicase_C"/>
    <property type="match status" value="1"/>
</dbReference>
<keyword evidence="3" id="KW-0067">ATP-binding</keyword>
<accession>A0A2W4BLA0</accession>
<dbReference type="PROSITE" id="PS51192">
    <property type="entry name" value="HELICASE_ATP_BIND_1"/>
    <property type="match status" value="1"/>
</dbReference>
<dbReference type="Proteomes" id="UP000249828">
    <property type="component" value="Unassembled WGS sequence"/>
</dbReference>
<dbReference type="InterPro" id="IPR050496">
    <property type="entry name" value="SNF2_RAD54_helicase_repair"/>
</dbReference>
<dbReference type="PROSITE" id="PS51194">
    <property type="entry name" value="HELICASE_CTER"/>
    <property type="match status" value="1"/>
</dbReference>
<dbReference type="InterPro" id="IPR001650">
    <property type="entry name" value="Helicase_C-like"/>
</dbReference>
<dbReference type="AlphaFoldDB" id="A0A2W4BLA0"/>
<keyword evidence="3" id="KW-0347">Helicase</keyword>
<dbReference type="InterPro" id="IPR038718">
    <property type="entry name" value="SNF2-like_sf"/>
</dbReference>
<protein>
    <submittedName>
        <fullName evidence="3">Helicase SNF2</fullName>
    </submittedName>
</protein>
<evidence type="ECO:0000313" key="3">
    <source>
        <dbReference type="EMBL" id="PZL74112.1"/>
    </source>
</evidence>